<feature type="binding site" evidence="3">
    <location>
        <begin position="150"/>
        <end position="154"/>
    </location>
    <ligand>
        <name>ATP</name>
        <dbReference type="ChEBI" id="CHEBI:30616"/>
    </ligand>
</feature>
<keyword evidence="3" id="KW-0067">ATP-binding</keyword>
<feature type="active site" description="Proton acceptor" evidence="2">
    <location>
        <position position="91"/>
    </location>
</feature>
<organism evidence="5 6">
    <name type="scientific">Ichthyophthirius multifiliis</name>
    <name type="common">White spot disease agent</name>
    <name type="synonym">Ich</name>
    <dbReference type="NCBI Taxonomy" id="5932"/>
    <lineage>
        <taxon>Eukaryota</taxon>
        <taxon>Sar</taxon>
        <taxon>Alveolata</taxon>
        <taxon>Ciliophora</taxon>
        <taxon>Intramacronucleata</taxon>
        <taxon>Oligohymenophorea</taxon>
        <taxon>Hymenostomatida</taxon>
        <taxon>Ophryoglenina</taxon>
        <taxon>Ichthyophthirius</taxon>
    </lineage>
</organism>
<dbReference type="PIRSF" id="PIRSF000705">
    <property type="entry name" value="DNK"/>
    <property type="match status" value="1"/>
</dbReference>
<evidence type="ECO:0000313" key="6">
    <source>
        <dbReference type="Proteomes" id="UP000008983"/>
    </source>
</evidence>
<evidence type="ECO:0000256" key="3">
    <source>
        <dbReference type="PIRSR" id="PIRSR000705-3"/>
    </source>
</evidence>
<dbReference type="GeneID" id="14906448"/>
<evidence type="ECO:0000256" key="2">
    <source>
        <dbReference type="PIRSR" id="PIRSR000705-1"/>
    </source>
</evidence>
<proteinExistence type="inferred from homology"/>
<dbReference type="OrthoDB" id="567086at2759"/>
<comment type="similarity">
    <text evidence="1">Belongs to the DCK/DGK family.</text>
</comment>
<dbReference type="STRING" id="857967.G0QWR5"/>
<dbReference type="EMBL" id="GL984010">
    <property type="protein sequence ID" value="EGR30336.1"/>
    <property type="molecule type" value="Genomic_DNA"/>
</dbReference>
<evidence type="ECO:0000256" key="1">
    <source>
        <dbReference type="ARBA" id="ARBA00007420"/>
    </source>
</evidence>
<dbReference type="Pfam" id="PF01712">
    <property type="entry name" value="dNK"/>
    <property type="match status" value="1"/>
</dbReference>
<keyword evidence="3" id="KW-0547">Nucleotide-binding</keyword>
<reference evidence="5 6" key="1">
    <citation type="submission" date="2011-07" db="EMBL/GenBank/DDBJ databases">
        <authorList>
            <person name="Coyne R."/>
            <person name="Brami D."/>
            <person name="Johnson J."/>
            <person name="Hostetler J."/>
            <person name="Hannick L."/>
            <person name="Clark T."/>
            <person name="Cassidy-Hanley D."/>
            <person name="Inman J."/>
        </authorList>
    </citation>
    <scope>NUCLEOTIDE SEQUENCE [LARGE SCALE GENOMIC DNA]</scope>
    <source>
        <strain evidence="5 6">G5</strain>
    </source>
</reference>
<dbReference type="GO" id="GO:0019136">
    <property type="term" value="F:deoxynucleoside kinase activity"/>
    <property type="evidence" value="ECO:0007669"/>
    <property type="project" value="InterPro"/>
</dbReference>
<dbReference type="PANTHER" id="PTHR10513">
    <property type="entry name" value="DEOXYNUCLEOSIDE KINASE"/>
    <property type="match status" value="1"/>
</dbReference>
<dbReference type="AlphaFoldDB" id="G0QWR5"/>
<dbReference type="GO" id="GO:0005524">
    <property type="term" value="F:ATP binding"/>
    <property type="evidence" value="ECO:0007669"/>
    <property type="project" value="UniProtKB-KW"/>
</dbReference>
<protein>
    <recommendedName>
        <fullName evidence="4">Deoxynucleoside kinase domain-containing protein</fullName>
    </recommendedName>
</protein>
<dbReference type="GO" id="GO:0005737">
    <property type="term" value="C:cytoplasm"/>
    <property type="evidence" value="ECO:0007669"/>
    <property type="project" value="TreeGrafter"/>
</dbReference>
<name>G0QWR5_ICHMU</name>
<evidence type="ECO:0000259" key="4">
    <source>
        <dbReference type="Pfam" id="PF01712"/>
    </source>
</evidence>
<dbReference type="OMA" id="CVQDRTL"/>
<dbReference type="Proteomes" id="UP000008983">
    <property type="component" value="Unassembled WGS sequence"/>
</dbReference>
<keyword evidence="6" id="KW-1185">Reference proteome</keyword>
<evidence type="ECO:0000313" key="5">
    <source>
        <dbReference type="EMBL" id="EGR30336.1"/>
    </source>
</evidence>
<sequence>MNKQINNFLIEGNIGAGKSTLLEKLKENQNAQINVVPEPVHIYTNYNGHNYLQYFYDNPRKWTFAFQQIVLNVTANQYRKNQNQGQINLFERSMYSPLQIFAQEQFEKGVLCEAEMELLKKITNDICEWINYDIKGIIYVRTSPEISMERMKARSRVEECTIPIEYLQDLHKLHEQWLFYKKDLSLPVLIYENNKNAAGQNTEAIQEFVYQWMQNPTNQILDPQFL</sequence>
<feature type="binding site" evidence="3">
    <location>
        <begin position="12"/>
        <end position="20"/>
    </location>
    <ligand>
        <name>ATP</name>
        <dbReference type="ChEBI" id="CHEBI:30616"/>
    </ligand>
</feature>
<gene>
    <name evidence="5" type="ORF">IMG5_134510</name>
</gene>
<dbReference type="CDD" id="cd01673">
    <property type="entry name" value="dNK"/>
    <property type="match status" value="1"/>
</dbReference>
<dbReference type="eggNOG" id="KOG4235">
    <property type="taxonomic scope" value="Eukaryota"/>
</dbReference>
<dbReference type="InterPro" id="IPR050566">
    <property type="entry name" value="Deoxyribonucleoside_kinase"/>
</dbReference>
<dbReference type="InParanoid" id="G0QWR5"/>
<dbReference type="RefSeq" id="XP_004031923.1">
    <property type="nucleotide sequence ID" value="XM_004031875.1"/>
</dbReference>
<feature type="domain" description="Deoxynucleoside kinase" evidence="4">
    <location>
        <begin position="9"/>
        <end position="209"/>
    </location>
</feature>
<accession>G0QWR5</accession>
<dbReference type="InterPro" id="IPR031314">
    <property type="entry name" value="DNK_dom"/>
</dbReference>
<dbReference type="SUPFAM" id="SSF52540">
    <property type="entry name" value="P-loop containing nucleoside triphosphate hydrolases"/>
    <property type="match status" value="1"/>
</dbReference>
<dbReference type="InterPro" id="IPR027417">
    <property type="entry name" value="P-loop_NTPase"/>
</dbReference>
<dbReference type="PANTHER" id="PTHR10513:SF35">
    <property type="entry name" value="DEOXYADENOSINE KINASE"/>
    <property type="match status" value="1"/>
</dbReference>
<dbReference type="InterPro" id="IPR002624">
    <property type="entry name" value="DCK/DGK"/>
</dbReference>
<dbReference type="Gene3D" id="3.40.50.300">
    <property type="entry name" value="P-loop containing nucleotide triphosphate hydrolases"/>
    <property type="match status" value="1"/>
</dbReference>